<feature type="transmembrane region" description="Helical" evidence="6">
    <location>
        <begin position="124"/>
        <end position="141"/>
    </location>
</feature>
<comment type="subcellular location">
    <subcellularLocation>
        <location evidence="1">Membrane</location>
        <topology evidence="1">Multi-pass membrane protein</topology>
    </subcellularLocation>
</comment>
<feature type="domain" description="GtrA/DPMS transmembrane" evidence="7">
    <location>
        <begin position="14"/>
        <end position="104"/>
    </location>
</feature>
<organism evidence="8 9">
    <name type="scientific">Rudanella paleaurantiibacter</name>
    <dbReference type="NCBI Taxonomy" id="2614655"/>
    <lineage>
        <taxon>Bacteria</taxon>
        <taxon>Pseudomonadati</taxon>
        <taxon>Bacteroidota</taxon>
        <taxon>Cytophagia</taxon>
        <taxon>Cytophagales</taxon>
        <taxon>Cytophagaceae</taxon>
        <taxon>Rudanella</taxon>
    </lineage>
</organism>
<evidence type="ECO:0000256" key="3">
    <source>
        <dbReference type="ARBA" id="ARBA00022692"/>
    </source>
</evidence>
<dbReference type="RefSeq" id="WP_152125871.1">
    <property type="nucleotide sequence ID" value="NZ_WELI01000009.1"/>
</dbReference>
<dbReference type="AlphaFoldDB" id="A0A7J5TUT1"/>
<keyword evidence="9" id="KW-1185">Reference proteome</keyword>
<evidence type="ECO:0000256" key="4">
    <source>
        <dbReference type="ARBA" id="ARBA00022989"/>
    </source>
</evidence>
<name>A0A7J5TUT1_9BACT</name>
<feature type="transmembrane region" description="Helical" evidence="6">
    <location>
        <begin position="39"/>
        <end position="58"/>
    </location>
</feature>
<dbReference type="EMBL" id="WELI01000009">
    <property type="protein sequence ID" value="KAB7727920.1"/>
    <property type="molecule type" value="Genomic_DNA"/>
</dbReference>
<protein>
    <submittedName>
        <fullName evidence="8">GtrA family protein</fullName>
    </submittedName>
</protein>
<evidence type="ECO:0000259" key="7">
    <source>
        <dbReference type="Pfam" id="PF04138"/>
    </source>
</evidence>
<keyword evidence="3 6" id="KW-0812">Transmembrane</keyword>
<evidence type="ECO:0000313" key="8">
    <source>
        <dbReference type="EMBL" id="KAB7727920.1"/>
    </source>
</evidence>
<feature type="transmembrane region" description="Helical" evidence="6">
    <location>
        <begin position="79"/>
        <end position="98"/>
    </location>
</feature>
<accession>A0A7J5TUT1</accession>
<dbReference type="GO" id="GO:0005886">
    <property type="term" value="C:plasma membrane"/>
    <property type="evidence" value="ECO:0007669"/>
    <property type="project" value="TreeGrafter"/>
</dbReference>
<dbReference type="Pfam" id="PF04138">
    <property type="entry name" value="GtrA_DPMS_TM"/>
    <property type="match status" value="1"/>
</dbReference>
<comment type="caution">
    <text evidence="8">The sequence shown here is derived from an EMBL/GenBank/DDBJ whole genome shotgun (WGS) entry which is preliminary data.</text>
</comment>
<reference evidence="8 9" key="1">
    <citation type="submission" date="2019-10" db="EMBL/GenBank/DDBJ databases">
        <title>Rudanella paleaurantiibacter sp. nov., isolated from sludge.</title>
        <authorList>
            <person name="Xu S.Q."/>
        </authorList>
    </citation>
    <scope>NUCLEOTIDE SEQUENCE [LARGE SCALE GENOMIC DNA]</scope>
    <source>
        <strain evidence="8 9">HX-22-17</strain>
    </source>
</reference>
<dbReference type="GO" id="GO:0000271">
    <property type="term" value="P:polysaccharide biosynthetic process"/>
    <property type="evidence" value="ECO:0007669"/>
    <property type="project" value="InterPro"/>
</dbReference>
<sequence>MASELFNRRDVIAYFIVAAIGASMQLVVCSLLQEWFPISYVQALFIGYVVAFAAGFFLTKLFAFNARNSAQTKREMVKFTMVSVISCIITVYGSAWIYDFTATQFDQYIFTIPYSVKEVNFNKLGAQVIGMGLSFLNNYVLHKRFTFANTGFYDKLKALLNL</sequence>
<feature type="transmembrane region" description="Helical" evidence="6">
    <location>
        <begin position="12"/>
        <end position="33"/>
    </location>
</feature>
<keyword evidence="4 6" id="KW-1133">Transmembrane helix</keyword>
<dbReference type="PANTHER" id="PTHR38459:SF1">
    <property type="entry name" value="PROPHAGE BACTOPRENOL-LINKED GLUCOSE TRANSLOCASE HOMOLOG"/>
    <property type="match status" value="1"/>
</dbReference>
<evidence type="ECO:0000313" key="9">
    <source>
        <dbReference type="Proteomes" id="UP000488299"/>
    </source>
</evidence>
<evidence type="ECO:0000256" key="5">
    <source>
        <dbReference type="ARBA" id="ARBA00023136"/>
    </source>
</evidence>
<comment type="similarity">
    <text evidence="2">Belongs to the GtrA family.</text>
</comment>
<evidence type="ECO:0000256" key="6">
    <source>
        <dbReference type="SAM" id="Phobius"/>
    </source>
</evidence>
<dbReference type="InterPro" id="IPR007267">
    <property type="entry name" value="GtrA_DPMS_TM"/>
</dbReference>
<proteinExistence type="inferred from homology"/>
<keyword evidence="5 6" id="KW-0472">Membrane</keyword>
<dbReference type="InterPro" id="IPR051401">
    <property type="entry name" value="GtrA_CellWall_Glycosyl"/>
</dbReference>
<gene>
    <name evidence="8" type="ORF">F5984_19330</name>
</gene>
<evidence type="ECO:0000256" key="2">
    <source>
        <dbReference type="ARBA" id="ARBA00009399"/>
    </source>
</evidence>
<dbReference type="PANTHER" id="PTHR38459">
    <property type="entry name" value="PROPHAGE BACTOPRENOL-LINKED GLUCOSE TRANSLOCASE HOMOLOG"/>
    <property type="match status" value="1"/>
</dbReference>
<evidence type="ECO:0000256" key="1">
    <source>
        <dbReference type="ARBA" id="ARBA00004141"/>
    </source>
</evidence>
<dbReference type="Proteomes" id="UP000488299">
    <property type="component" value="Unassembled WGS sequence"/>
</dbReference>